<evidence type="ECO:0000313" key="3">
    <source>
        <dbReference type="Proteomes" id="UP001642484"/>
    </source>
</evidence>
<keyword evidence="3" id="KW-1185">Reference proteome</keyword>
<dbReference type="InterPro" id="IPR011990">
    <property type="entry name" value="TPR-like_helical_dom_sf"/>
</dbReference>
<evidence type="ECO:0000313" key="2">
    <source>
        <dbReference type="EMBL" id="CAK9040250.1"/>
    </source>
</evidence>
<reference evidence="2 3" key="1">
    <citation type="submission" date="2024-02" db="EMBL/GenBank/DDBJ databases">
        <authorList>
            <person name="Chen Y."/>
            <person name="Shah S."/>
            <person name="Dougan E. K."/>
            <person name="Thang M."/>
            <person name="Chan C."/>
        </authorList>
    </citation>
    <scope>NUCLEOTIDE SEQUENCE [LARGE SCALE GENOMIC DNA]</scope>
</reference>
<evidence type="ECO:0008006" key="4">
    <source>
        <dbReference type="Google" id="ProtNLM"/>
    </source>
</evidence>
<evidence type="ECO:0000256" key="1">
    <source>
        <dbReference type="SAM" id="Phobius"/>
    </source>
</evidence>
<dbReference type="EMBL" id="CAXAMN010013258">
    <property type="protein sequence ID" value="CAK9040250.1"/>
    <property type="molecule type" value="Genomic_DNA"/>
</dbReference>
<dbReference type="InterPro" id="IPR002885">
    <property type="entry name" value="PPR_rpt"/>
</dbReference>
<sequence length="639" mass="69593">PQILVSLGRSQQWEEAIAEFHRAAKPKAMFGGLDLHCYNAAITACRFGAAWQAGIALLQRLLDCAGPKPDHITFASSILAVGNGLSKGRWEMMLAMLEAMPARRVEPRASVFNAAIKVLDLAGRWKEAIHLFSSMNGEGGPASSNIASLNSTITACGNNTQWKPALALFWQAAEQRASRSTVSYNATIVACGRSSQWQRSLSLLEELGISLTQTLPNQSGEFAGRADELMLDDGRPATPRLQETGLTTSNIQGQTAARAPFLLQGCNATLVGCERAFHWRKALQLLVAMQESQVVHGSGSGVSWPTPDVFSFNTVISACEKAFCWDLALNLLAQLMAGRRLYPDAISFNSTTRALTRVSHWQLGLELLGTARQARLELNATSSLMIVSAYGRGSCWQGALCEFERFRLISPEMKVQQQSDHATTPQNLRNAVISACEQSSRWREAVRFFFAADCGEGKDQRRQDILDEVSLNTSVSSCASQKHWELSIQMLDLRRYLPSSIEPIGAAGFGAAVLGCTMAGAWVLAVALLSSATSLKGWGRHGRHLGGLAMALLAAVHSCEWYLQALSLRQVLKKLEAASEARVLLLDLVLPFPGVKDDGFRAEIAGVLYRHNAGEAALSAAQRRTRLNFMPYAPSTRWS</sequence>
<keyword evidence="1" id="KW-0812">Transmembrane</keyword>
<comment type="caution">
    <text evidence="2">The sequence shown here is derived from an EMBL/GenBank/DDBJ whole genome shotgun (WGS) entry which is preliminary data.</text>
</comment>
<dbReference type="PANTHER" id="PTHR47938">
    <property type="entry name" value="RESPIRATORY COMPLEX I CHAPERONE (CIA84), PUTATIVE (AFU_ORTHOLOGUE AFUA_2G06020)-RELATED"/>
    <property type="match status" value="1"/>
</dbReference>
<feature type="non-terminal residue" evidence="2">
    <location>
        <position position="1"/>
    </location>
</feature>
<feature type="transmembrane region" description="Helical" evidence="1">
    <location>
        <begin position="504"/>
        <end position="525"/>
    </location>
</feature>
<accession>A0ABP0LPZ9</accession>
<keyword evidence="1" id="KW-1133">Transmembrane helix</keyword>
<protein>
    <recommendedName>
        <fullName evidence="4">Pentatricopeptide repeat-containing protein, chloroplastic</fullName>
    </recommendedName>
</protein>
<dbReference type="Gene3D" id="1.25.40.10">
    <property type="entry name" value="Tetratricopeptide repeat domain"/>
    <property type="match status" value="3"/>
</dbReference>
<dbReference type="PANTHER" id="PTHR47938:SF35">
    <property type="entry name" value="PENTATRICOPEPTIDE REPEAT-CONTAINING PROTEIN 4, MITOCHONDRIAL-RELATED"/>
    <property type="match status" value="1"/>
</dbReference>
<gene>
    <name evidence="2" type="ORF">CCMP2556_LOCUS21706</name>
</gene>
<name>A0ABP0LPZ9_9DINO</name>
<proteinExistence type="predicted"/>
<organism evidence="2 3">
    <name type="scientific">Durusdinium trenchii</name>
    <dbReference type="NCBI Taxonomy" id="1381693"/>
    <lineage>
        <taxon>Eukaryota</taxon>
        <taxon>Sar</taxon>
        <taxon>Alveolata</taxon>
        <taxon>Dinophyceae</taxon>
        <taxon>Suessiales</taxon>
        <taxon>Symbiodiniaceae</taxon>
        <taxon>Durusdinium</taxon>
    </lineage>
</organism>
<dbReference type="Pfam" id="PF01535">
    <property type="entry name" value="PPR"/>
    <property type="match status" value="2"/>
</dbReference>
<keyword evidence="1" id="KW-0472">Membrane</keyword>
<dbReference type="Proteomes" id="UP001642484">
    <property type="component" value="Unassembled WGS sequence"/>
</dbReference>